<dbReference type="Gene3D" id="1.10.3210.10">
    <property type="entry name" value="Hypothetical protein af1432"/>
    <property type="match status" value="1"/>
</dbReference>
<name>A0A6I6JPM6_9BACT</name>
<reference evidence="2 3" key="1">
    <citation type="submission" date="2019-11" db="EMBL/GenBank/DDBJ databases">
        <authorList>
            <person name="Zheng R.K."/>
            <person name="Sun C.M."/>
        </authorList>
    </citation>
    <scope>NUCLEOTIDE SEQUENCE [LARGE SCALE GENOMIC DNA]</scope>
    <source>
        <strain evidence="2 3">SRB007</strain>
    </source>
</reference>
<protein>
    <submittedName>
        <fullName evidence="2">HD domain-containing protein</fullName>
    </submittedName>
</protein>
<dbReference type="SUPFAM" id="SSF109604">
    <property type="entry name" value="HD-domain/PDEase-like"/>
    <property type="match status" value="1"/>
</dbReference>
<dbReference type="Pfam" id="PF01966">
    <property type="entry name" value="HD"/>
    <property type="match status" value="1"/>
</dbReference>
<dbReference type="InterPro" id="IPR003607">
    <property type="entry name" value="HD/PDEase_dom"/>
</dbReference>
<dbReference type="PROSITE" id="PS51831">
    <property type="entry name" value="HD"/>
    <property type="match status" value="1"/>
</dbReference>
<dbReference type="CDD" id="cd00077">
    <property type="entry name" value="HDc"/>
    <property type="match status" value="1"/>
</dbReference>
<accession>A0A6I6JPM6</accession>
<dbReference type="AlphaFoldDB" id="A0A6I6JPM6"/>
<organism evidence="2 3">
    <name type="scientific">Pseudodesulfovibrio cashew</name>
    <dbReference type="NCBI Taxonomy" id="2678688"/>
    <lineage>
        <taxon>Bacteria</taxon>
        <taxon>Pseudomonadati</taxon>
        <taxon>Thermodesulfobacteriota</taxon>
        <taxon>Desulfovibrionia</taxon>
        <taxon>Desulfovibrionales</taxon>
        <taxon>Desulfovibrionaceae</taxon>
    </lineage>
</organism>
<evidence type="ECO:0000313" key="3">
    <source>
        <dbReference type="Proteomes" id="UP000428328"/>
    </source>
</evidence>
<dbReference type="EMBL" id="CP046400">
    <property type="protein sequence ID" value="QGY39584.1"/>
    <property type="molecule type" value="Genomic_DNA"/>
</dbReference>
<dbReference type="SMART" id="SM00471">
    <property type="entry name" value="HDc"/>
    <property type="match status" value="1"/>
</dbReference>
<keyword evidence="3" id="KW-1185">Reference proteome</keyword>
<feature type="domain" description="HD" evidence="1">
    <location>
        <begin position="39"/>
        <end position="157"/>
    </location>
</feature>
<evidence type="ECO:0000313" key="2">
    <source>
        <dbReference type="EMBL" id="QGY39584.1"/>
    </source>
</evidence>
<dbReference type="Proteomes" id="UP000428328">
    <property type="component" value="Chromosome"/>
</dbReference>
<gene>
    <name evidence="2" type="ORF">GM415_05445</name>
</gene>
<dbReference type="InterPro" id="IPR006674">
    <property type="entry name" value="HD_domain"/>
</dbReference>
<evidence type="ECO:0000259" key="1">
    <source>
        <dbReference type="PROSITE" id="PS51831"/>
    </source>
</evidence>
<dbReference type="KEGG" id="psel:GM415_05445"/>
<proteinExistence type="predicted"/>
<sequence>MLPPVMTQSPLHPYEQWFHGHVDRYLALAGEDAFMVERKVRHTRRVLAHARAILKEIKPGATFSHVVEVATLLHDVGRFPQLVDQGTYDDRAGFNHAEAGAEILESQGVLAPLDEVDRRRVLDLVRYHNRAVVPEGLDPDTRLGLHVVRNADKLDAIRNNLKYLNPAAPHGKALKAGVVWHDAEVSPAVLERARNRQLIPFADIRWSNDFILFLCCWLYDLHFRYSFRHLLSSGRFEELLGRLPDHGPLAELADMFREDLERLAEEGADPLS</sequence>